<dbReference type="InterPro" id="IPR001849">
    <property type="entry name" value="PH_domain"/>
</dbReference>
<organism evidence="3 5">
    <name type="scientific">Dracunculus medinensis</name>
    <name type="common">Guinea worm</name>
    <dbReference type="NCBI Taxonomy" id="318479"/>
    <lineage>
        <taxon>Eukaryota</taxon>
        <taxon>Metazoa</taxon>
        <taxon>Ecdysozoa</taxon>
        <taxon>Nematoda</taxon>
        <taxon>Chromadorea</taxon>
        <taxon>Rhabditida</taxon>
        <taxon>Spirurina</taxon>
        <taxon>Dracunculoidea</taxon>
        <taxon>Dracunculidae</taxon>
        <taxon>Dracunculus</taxon>
    </lineage>
</organism>
<evidence type="ECO:0000313" key="2">
    <source>
        <dbReference type="EMBL" id="VDN59690.1"/>
    </source>
</evidence>
<dbReference type="Proteomes" id="UP000274756">
    <property type="component" value="Unassembled WGS sequence"/>
</dbReference>
<evidence type="ECO:0000313" key="5">
    <source>
        <dbReference type="WBParaSite" id="DME_0000655201-mRNA-1"/>
    </source>
</evidence>
<protein>
    <submittedName>
        <fullName evidence="5">PH domain-containing protein</fullName>
    </submittedName>
</protein>
<proteinExistence type="predicted"/>
<dbReference type="Pfam" id="PF00169">
    <property type="entry name" value="PH"/>
    <property type="match status" value="1"/>
</dbReference>
<keyword evidence="4" id="KW-1185">Reference proteome</keyword>
<dbReference type="Gene3D" id="2.30.29.30">
    <property type="entry name" value="Pleckstrin-homology domain (PH domain)/Phosphotyrosine-binding domain (PTB)"/>
    <property type="match status" value="2"/>
</dbReference>
<dbReference type="InterPro" id="IPR011993">
    <property type="entry name" value="PH-like_dom_sf"/>
</dbReference>
<dbReference type="OrthoDB" id="946068at2759"/>
<feature type="domain" description="PH" evidence="1">
    <location>
        <begin position="53"/>
        <end position="134"/>
    </location>
</feature>
<dbReference type="AlphaFoldDB" id="A0A158Q560"/>
<reference evidence="5" key="1">
    <citation type="submission" date="2016-04" db="UniProtKB">
        <authorList>
            <consortium name="WormBaseParasite"/>
        </authorList>
    </citation>
    <scope>IDENTIFICATION</scope>
</reference>
<dbReference type="STRING" id="318479.A0A158Q560"/>
<accession>A0A158Q560</accession>
<dbReference type="Proteomes" id="UP000038040">
    <property type="component" value="Unplaced"/>
</dbReference>
<evidence type="ECO:0000313" key="3">
    <source>
        <dbReference type="Proteomes" id="UP000038040"/>
    </source>
</evidence>
<dbReference type="EMBL" id="UYYG01001187">
    <property type="protein sequence ID" value="VDN59690.1"/>
    <property type="molecule type" value="Genomic_DNA"/>
</dbReference>
<dbReference type="SUPFAM" id="SSF50729">
    <property type="entry name" value="PH domain-like"/>
    <property type="match status" value="1"/>
</dbReference>
<evidence type="ECO:0000259" key="1">
    <source>
        <dbReference type="Pfam" id="PF00169"/>
    </source>
</evidence>
<evidence type="ECO:0000313" key="4">
    <source>
        <dbReference type="Proteomes" id="UP000274756"/>
    </source>
</evidence>
<reference evidence="2 4" key="2">
    <citation type="submission" date="2018-11" db="EMBL/GenBank/DDBJ databases">
        <authorList>
            <consortium name="Pathogen Informatics"/>
        </authorList>
    </citation>
    <scope>NUCLEOTIDE SEQUENCE [LARGE SCALE GENOMIC DNA]</scope>
</reference>
<gene>
    <name evidence="2" type="ORF">DME_LOCUS9663</name>
</gene>
<name>A0A158Q560_DRAME</name>
<dbReference type="WBParaSite" id="DME_0000655201-mRNA-1">
    <property type="protein sequence ID" value="DME_0000655201-mRNA-1"/>
    <property type="gene ID" value="DME_0000655201"/>
</dbReference>
<sequence length="295" mass="34478">MERAPPWCSRQRLRTVRLPRKSCERAVVSAHRRSVLAFFFHFSMDVTTTHPEKLRKYYALLGDRALELHESEKTQKKKRHPRHIIDMSTCFNVHRHYEGKLKYCIAVMTPDETFFLKDETDIATDEWFDCLISVLIPSRALHLGRPVLASEFFEYAWDVTIVSHPKLKKPMPNPDKIPNMCKKEPSWMGFQRLCFYPHTIILCKKGIEPAGLKDLHPSCIPPFRQNDFTELSRKYIATFGCQEKYFMMRMGRASPSGTAEIWALCENEEVASEIHDCLNKIIERESEKKKKIVNG</sequence>